<evidence type="ECO:0000313" key="2">
    <source>
        <dbReference type="Proteomes" id="UP000028987"/>
    </source>
</evidence>
<protein>
    <submittedName>
        <fullName evidence="1">Uncharacterized protein</fullName>
    </submittedName>
</protein>
<comment type="caution">
    <text evidence="1">The sequence shown here is derived from an EMBL/GenBank/DDBJ whole genome shotgun (WGS) entry which is preliminary data.</text>
</comment>
<dbReference type="EMBL" id="JOVO01000010">
    <property type="protein sequence ID" value="KFJ40844.1"/>
    <property type="molecule type" value="Genomic_DNA"/>
</dbReference>
<reference evidence="1 2" key="1">
    <citation type="submission" date="2014-06" db="EMBL/GenBank/DDBJ databases">
        <authorList>
            <person name="Bishop-Lilly K.A."/>
            <person name="Broomall S.M."/>
            <person name="Chain P.S."/>
            <person name="Chertkov O."/>
            <person name="Coyne S.R."/>
            <person name="Daligault H.E."/>
            <person name="Davenport K.W."/>
            <person name="Erkkila T."/>
            <person name="Frey K.G."/>
            <person name="Gibbons H.S."/>
            <person name="Gu W."/>
            <person name="Jaissle J."/>
            <person name="Johnson S.L."/>
            <person name="Koroleva G.I."/>
            <person name="Ladner J.T."/>
            <person name="Lo C.-C."/>
            <person name="Minogue T.D."/>
            <person name="Munk C."/>
            <person name="Palacios G.F."/>
            <person name="Redden C.L."/>
            <person name="Rosenzweig C.N."/>
            <person name="Scholz M.B."/>
            <person name="Teshima H."/>
            <person name="Xu Y."/>
        </authorList>
    </citation>
    <scope>NUCLEOTIDE SEQUENCE [LARGE SCALE GENOMIC DNA]</scope>
    <source>
        <strain evidence="1 2">FTZ</strain>
    </source>
</reference>
<gene>
    <name evidence="1" type="ORF">DR87_527</name>
</gene>
<organism evidence="1 2">
    <name type="scientific">Francisella tularensis</name>
    <dbReference type="NCBI Taxonomy" id="263"/>
    <lineage>
        <taxon>Bacteria</taxon>
        <taxon>Pseudomonadati</taxon>
        <taxon>Pseudomonadota</taxon>
        <taxon>Gammaproteobacteria</taxon>
        <taxon>Thiotrichales</taxon>
        <taxon>Francisellaceae</taxon>
        <taxon>Francisella</taxon>
    </lineage>
</organism>
<accession>A0AAW3D604</accession>
<evidence type="ECO:0000313" key="1">
    <source>
        <dbReference type="EMBL" id="KFJ40844.1"/>
    </source>
</evidence>
<name>A0AAW3D604_FRATU</name>
<dbReference type="Proteomes" id="UP000028987">
    <property type="component" value="Unassembled WGS sequence"/>
</dbReference>
<dbReference type="AlphaFoldDB" id="A0AAW3D604"/>
<sequence>MHKKVGSRIQIRRHREDNFSTVETFSSSGDSAIVMFNQKIKSQSNSSQALLSLSTKLLYL</sequence>
<proteinExistence type="predicted"/>